<dbReference type="InterPro" id="IPR001254">
    <property type="entry name" value="Trypsin_dom"/>
</dbReference>
<feature type="region of interest" description="Disordered" evidence="4">
    <location>
        <begin position="1709"/>
        <end position="1742"/>
    </location>
</feature>
<dbReference type="GO" id="GO:0042147">
    <property type="term" value="P:retrograde transport, endosome to Golgi"/>
    <property type="evidence" value="ECO:0007669"/>
    <property type="project" value="TreeGrafter"/>
</dbReference>
<organism evidence="6 7">
    <name type="scientific">Globodera pallida</name>
    <name type="common">Potato cyst nematode worm</name>
    <name type="synonym">Heterodera pallida</name>
    <dbReference type="NCBI Taxonomy" id="36090"/>
    <lineage>
        <taxon>Eukaryota</taxon>
        <taxon>Metazoa</taxon>
        <taxon>Ecdysozoa</taxon>
        <taxon>Nematoda</taxon>
        <taxon>Chromadorea</taxon>
        <taxon>Rhabditida</taxon>
        <taxon>Tylenchina</taxon>
        <taxon>Tylenchomorpha</taxon>
        <taxon>Tylenchoidea</taxon>
        <taxon>Heteroderidae</taxon>
        <taxon>Heteroderinae</taxon>
        <taxon>Globodera</taxon>
    </lineage>
</organism>
<dbReference type="Proteomes" id="UP000050741">
    <property type="component" value="Unassembled WGS sequence"/>
</dbReference>
<feature type="compositionally biased region" description="Polar residues" evidence="4">
    <location>
        <begin position="1712"/>
        <end position="1735"/>
    </location>
</feature>
<feature type="compositionally biased region" description="Low complexity" evidence="4">
    <location>
        <begin position="1010"/>
        <end position="1020"/>
    </location>
</feature>
<evidence type="ECO:0000256" key="3">
    <source>
        <dbReference type="ARBA" id="ARBA00029879"/>
    </source>
</evidence>
<accession>A0A183BVV3</accession>
<reference evidence="7" key="2">
    <citation type="submission" date="2016-06" db="UniProtKB">
        <authorList>
            <consortium name="WormBaseParasite"/>
        </authorList>
    </citation>
    <scope>IDENTIFICATION</scope>
</reference>
<evidence type="ECO:0000256" key="2">
    <source>
        <dbReference type="ARBA" id="ARBA00023136"/>
    </source>
</evidence>
<dbReference type="Gene3D" id="2.40.10.10">
    <property type="entry name" value="Trypsin-like serine proteases"/>
    <property type="match status" value="2"/>
</dbReference>
<feature type="region of interest" description="Disordered" evidence="4">
    <location>
        <begin position="1807"/>
        <end position="1827"/>
    </location>
</feature>
<dbReference type="WBParaSite" id="GPLIN_000474100">
    <property type="protein sequence ID" value="GPLIN_000474100"/>
    <property type="gene ID" value="GPLIN_000474100"/>
</dbReference>
<protein>
    <recommendedName>
        <fullName evidence="3">Protein RIC1 homolog</fullName>
    </recommendedName>
</protein>
<dbReference type="InterPro" id="IPR009003">
    <property type="entry name" value="Peptidase_S1_PA"/>
</dbReference>
<dbReference type="PROSITE" id="PS50240">
    <property type="entry name" value="TRYPSIN_DOM"/>
    <property type="match status" value="1"/>
</dbReference>
<dbReference type="GO" id="GO:0004252">
    <property type="term" value="F:serine-type endopeptidase activity"/>
    <property type="evidence" value="ECO:0007669"/>
    <property type="project" value="InterPro"/>
</dbReference>
<dbReference type="InterPro" id="IPR043504">
    <property type="entry name" value="Peptidase_S1_PA_chymotrypsin"/>
</dbReference>
<dbReference type="InterPro" id="IPR040096">
    <property type="entry name" value="Ric1"/>
</dbReference>
<evidence type="ECO:0000259" key="5">
    <source>
        <dbReference type="PROSITE" id="PS50240"/>
    </source>
</evidence>
<dbReference type="PANTHER" id="PTHR22746">
    <property type="entry name" value="RAB6A-GEF COMPLEX PARTNER PROTEIN 1"/>
    <property type="match status" value="1"/>
</dbReference>
<sequence>MFLPDSCDSLLRLPCSANVNYVVANRERTIVAVVSDENLYFYFADTRLLACIYQRDGDNLRERGPFTKAFWKPDSRSIFKKLFKHFLSFSRGSSEFYLVQNRPLVNVTLLVVAHLEAEPTSVLSFKEEFIVCLVDGWLHRMSWTGTVLQNLSFNIRSICATPNQFGKDERHSSLDSLHVLDIAPFLGGICVVLSDGRGALLRSPSANFQPNSINALWAGELNNACCCATNFKYRLIYFGTKSGDVVTYSLDDLNETLVQLFVVRLTLKNGTEFLGRLSSVRQIRCLSPNGSVFAVIWNSVDGLSGQFETLADLKKDADCCHTQNGTETNSGEESRWLTMNTFNETPPALAIFSPFGAQWWCSLEDHSGSSSSFSFTTLDWAHEGFQLWMGTTDGVHHINLIQSAENSHSRHVMMFGSDRVYLSPSISADQTVACSAPHLIWKVFKPPHNYLAVNGPIMLMATDFDCNKLLAVAGRHGFCLYNFKSAKWRMFRKEAQEQSLSLGGGLAIFEDFVICSACNTDFSDGENERIYAFHAEKQLDLDVANSITTNKVLQMSLNHLHLLVFDVNSLIGIYSLSLSTEKGQNDSLTLECLAEIRIAEFLPHPNCLVSMDLTRLNFHSDAVAFCEDLDSLLLNISGHLLLLSPMQPQLNDDGQSGKAQESDDEIASEFQLHPPTLIASFVEHFWTTMPSDRKYAKTLGGIAFLEDALWINAGFKNSKIWLPLSTEQKLEKSSILTNQSRRLSRQSSRSFISRRIMLPIDLDIYPLCVNDDYLACGASCVSSRPKASSASAKLSDNISLATEDGSSSLSSFVTKNDFMSRLFVHNLVRVFIHKLLKQLLKRNLGAFAFDLATACRSLSYFGHILELLLHDLLDEEATSSEPIPDPLLPTAVAFLREFPAEYLRTIVFCARKTELAFWSLLFSISQHPRQLFQMCLQEGQLDTATSCLMILHSMENFKESSKLAFRLLEEALAKRQWTVAQDIVRFMHSICRAADHEMGDIGAVSEGPESPLQHKLSSLQSHHHFHQSKPSSGFNSAPADEFAFHSFSSSAEIDGESSTHRHRSMSSGKTVDHPNSRQNAIATTRQNQQQQHNQQKAQQISPPSKEKLFSKALLPKLNTTKPSGSTKNGRNLVDGYEKTDKILAKYAATLLEDYALRDLGAFSSYLQFDLISFLRKNAFSVAAAEFPVVLMKLHAQFNWPYPVSFSANLPVNHSSLPFNGSRISNGSTAIPSFVVDGRNAAEGDENEAKTGDSDDERVQKGCSAAEGVGGSALIFCNWKVLEKFCSDSKVRGTAQTEAEMAFVLDILQKTEAFEWIFLLCILCQDIRQVKERILTPMQRLPEGRLRMEQFLKRVRAGTQQLFQWAQFACPAYSTVMRVFKEFKLLIYFIDRMGGVNRNLANLLGGGFAAVPFHFAPHFRWALFGIGFTILGLAKGIILPPGAHLQSLSPVESAELGAGCGRSTETLAPRRGRAHPWAVSFMTKGRNRLGGTIISPWHILTVAHGFLRFDTTTSGKCDVYGYRNFETLRHGWTVVYGDDCIWQQQHDYLCARPNLTQNRIRAIFVDDGFADGVPIIFSDRVQPICLPVSPSHQRIADGEVLTVTSWGRRDAFHKGDPLIREIPLRHDAECKGRPWSDIMPTNVEDYLCAKALNPKDYHSARTCHGDSGSGMEWKKAVGRVVGTLLPQRPIPSTVPLPAVMPSSVSAFPSPSVELTNGSQPRANANGSVTHQITTSGTEKRMPMPLDNKRRRAKIHSRHVLRSPLAIPQLELMKKWRNSRRQNERPTEEAFLSHPRDDLVKLLLNRVEESGEDEQNPVEREDRSEVISRTDRSEVISKTELIGVTSFGSRQCASDELARFTRIAHYVKKICALTGVCYQLAGEERS</sequence>
<feature type="region of interest" description="Disordered" evidence="4">
    <location>
        <begin position="1053"/>
        <end position="1105"/>
    </location>
</feature>
<comment type="subcellular location">
    <subcellularLocation>
        <location evidence="1">Membrane</location>
    </subcellularLocation>
</comment>
<dbReference type="InterPro" id="IPR009771">
    <property type="entry name" value="RIC1_C"/>
</dbReference>
<dbReference type="GO" id="GO:0005829">
    <property type="term" value="C:cytosol"/>
    <property type="evidence" value="ECO:0007669"/>
    <property type="project" value="TreeGrafter"/>
</dbReference>
<dbReference type="SUPFAM" id="SSF50494">
    <property type="entry name" value="Trypsin-like serine proteases"/>
    <property type="match status" value="1"/>
</dbReference>
<evidence type="ECO:0000313" key="6">
    <source>
        <dbReference type="Proteomes" id="UP000050741"/>
    </source>
</evidence>
<evidence type="ECO:0000256" key="1">
    <source>
        <dbReference type="ARBA" id="ARBA00004370"/>
    </source>
</evidence>
<dbReference type="GO" id="GO:0000139">
    <property type="term" value="C:Golgi membrane"/>
    <property type="evidence" value="ECO:0007669"/>
    <property type="project" value="TreeGrafter"/>
</dbReference>
<feature type="compositionally biased region" description="Low complexity" evidence="4">
    <location>
        <begin position="1078"/>
        <end position="1099"/>
    </location>
</feature>
<dbReference type="Pfam" id="PF07064">
    <property type="entry name" value="RIC1"/>
    <property type="match status" value="1"/>
</dbReference>
<evidence type="ECO:0000256" key="4">
    <source>
        <dbReference type="SAM" id="MobiDB-lite"/>
    </source>
</evidence>
<keyword evidence="6" id="KW-1185">Reference proteome</keyword>
<dbReference type="SUPFAM" id="SSF69322">
    <property type="entry name" value="Tricorn protease domain 2"/>
    <property type="match status" value="1"/>
</dbReference>
<feature type="domain" description="Peptidase S1" evidence="5">
    <location>
        <begin position="1455"/>
        <end position="1780"/>
    </location>
</feature>
<reference evidence="6" key="1">
    <citation type="submission" date="2014-05" db="EMBL/GenBank/DDBJ databases">
        <title>The genome and life-stage specific transcriptomes of Globodera pallida elucidate key aspects of plant parasitism by a cyst nematode.</title>
        <authorList>
            <person name="Cotton J.A."/>
            <person name="Lilley C.J."/>
            <person name="Jones L.M."/>
            <person name="Kikuchi T."/>
            <person name="Reid A.J."/>
            <person name="Thorpe P."/>
            <person name="Tsai I.J."/>
            <person name="Beasley H."/>
            <person name="Blok V."/>
            <person name="Cock P.J.A."/>
            <person name="Van den Akker S.E."/>
            <person name="Holroyd N."/>
            <person name="Hunt M."/>
            <person name="Mantelin S."/>
            <person name="Naghra H."/>
            <person name="Pain A."/>
            <person name="Palomares-Rius J.E."/>
            <person name="Zarowiecki M."/>
            <person name="Berriman M."/>
            <person name="Jones J.T."/>
            <person name="Urwin P.E."/>
        </authorList>
    </citation>
    <scope>NUCLEOTIDE SEQUENCE [LARGE SCALE GENOMIC DNA]</scope>
    <source>
        <strain evidence="6">Lindley</strain>
    </source>
</reference>
<feature type="region of interest" description="Disordered" evidence="4">
    <location>
        <begin position="1001"/>
        <end position="1037"/>
    </location>
</feature>
<evidence type="ECO:0000313" key="7">
    <source>
        <dbReference type="WBParaSite" id="GPLIN_000474100"/>
    </source>
</evidence>
<dbReference type="PANTHER" id="PTHR22746:SF10">
    <property type="entry name" value="GUANINE NUCLEOTIDE EXCHANGE FACTOR SUBUNIT RIC1"/>
    <property type="match status" value="1"/>
</dbReference>
<dbReference type="GO" id="GO:0034066">
    <property type="term" value="C:Ric1-Rgp1 guanyl-nucleotide exchange factor complex"/>
    <property type="evidence" value="ECO:0007669"/>
    <property type="project" value="InterPro"/>
</dbReference>
<dbReference type="Pfam" id="PF25440">
    <property type="entry name" value="Beta-prop_RIC1_2nd"/>
    <property type="match status" value="1"/>
</dbReference>
<dbReference type="SMART" id="SM00020">
    <property type="entry name" value="Tryp_SPc"/>
    <property type="match status" value="1"/>
</dbReference>
<name>A0A183BVV3_GLOPA</name>
<dbReference type="GO" id="GO:0006886">
    <property type="term" value="P:intracellular protein transport"/>
    <property type="evidence" value="ECO:0007669"/>
    <property type="project" value="InterPro"/>
</dbReference>
<dbReference type="GO" id="GO:0006508">
    <property type="term" value="P:proteolysis"/>
    <property type="evidence" value="ECO:0007669"/>
    <property type="project" value="InterPro"/>
</dbReference>
<dbReference type="Pfam" id="PF00089">
    <property type="entry name" value="Trypsin"/>
    <property type="match status" value="1"/>
</dbReference>
<proteinExistence type="predicted"/>
<keyword evidence="2" id="KW-0472">Membrane</keyword>
<feature type="compositionally biased region" description="Basic and acidic residues" evidence="4">
    <location>
        <begin position="1815"/>
        <end position="1827"/>
    </location>
</feature>